<proteinExistence type="predicted"/>
<dbReference type="AlphaFoldDB" id="J0D252"/>
<name>J0D252_AURST</name>
<reference evidence="2" key="1">
    <citation type="journal article" date="2012" name="Science">
        <title>The Paleozoic origin of enzymatic lignin decomposition reconstructed from 31 fungal genomes.</title>
        <authorList>
            <person name="Floudas D."/>
            <person name="Binder M."/>
            <person name="Riley R."/>
            <person name="Barry K."/>
            <person name="Blanchette R.A."/>
            <person name="Henrissat B."/>
            <person name="Martinez A.T."/>
            <person name="Otillar R."/>
            <person name="Spatafora J.W."/>
            <person name="Yadav J.S."/>
            <person name="Aerts A."/>
            <person name="Benoit I."/>
            <person name="Boyd A."/>
            <person name="Carlson A."/>
            <person name="Copeland A."/>
            <person name="Coutinho P.M."/>
            <person name="de Vries R.P."/>
            <person name="Ferreira P."/>
            <person name="Findley K."/>
            <person name="Foster B."/>
            <person name="Gaskell J."/>
            <person name="Glotzer D."/>
            <person name="Gorecki P."/>
            <person name="Heitman J."/>
            <person name="Hesse C."/>
            <person name="Hori C."/>
            <person name="Igarashi K."/>
            <person name="Jurgens J.A."/>
            <person name="Kallen N."/>
            <person name="Kersten P."/>
            <person name="Kohler A."/>
            <person name="Kuees U."/>
            <person name="Kumar T.K.A."/>
            <person name="Kuo A."/>
            <person name="LaButti K."/>
            <person name="Larrondo L.F."/>
            <person name="Lindquist E."/>
            <person name="Ling A."/>
            <person name="Lombard V."/>
            <person name="Lucas S."/>
            <person name="Lundell T."/>
            <person name="Martin R."/>
            <person name="McLaughlin D.J."/>
            <person name="Morgenstern I."/>
            <person name="Morin E."/>
            <person name="Murat C."/>
            <person name="Nagy L.G."/>
            <person name="Nolan M."/>
            <person name="Ohm R.A."/>
            <person name="Patyshakuliyeva A."/>
            <person name="Rokas A."/>
            <person name="Ruiz-Duenas F.J."/>
            <person name="Sabat G."/>
            <person name="Salamov A."/>
            <person name="Samejima M."/>
            <person name="Schmutz J."/>
            <person name="Slot J.C."/>
            <person name="St John F."/>
            <person name="Stenlid J."/>
            <person name="Sun H."/>
            <person name="Sun S."/>
            <person name="Syed K."/>
            <person name="Tsang A."/>
            <person name="Wiebenga A."/>
            <person name="Young D."/>
            <person name="Pisabarro A."/>
            <person name="Eastwood D.C."/>
            <person name="Martin F."/>
            <person name="Cullen D."/>
            <person name="Grigoriev I.V."/>
            <person name="Hibbett D.S."/>
        </authorList>
    </citation>
    <scope>NUCLEOTIDE SEQUENCE [LARGE SCALE GENOMIC DNA]</scope>
    <source>
        <strain evidence="2">TFB10046</strain>
    </source>
</reference>
<evidence type="ECO:0000313" key="1">
    <source>
        <dbReference type="EMBL" id="EJD40215.1"/>
    </source>
</evidence>
<dbReference type="InParanoid" id="J0D252"/>
<dbReference type="EMBL" id="JH687805">
    <property type="protein sequence ID" value="EJD40215.1"/>
    <property type="molecule type" value="Genomic_DNA"/>
</dbReference>
<dbReference type="KEGG" id="adl:AURDEDRAFT_187136"/>
<organism evidence="1 2">
    <name type="scientific">Auricularia subglabra (strain TFB-10046 / SS5)</name>
    <name type="common">White-rot fungus</name>
    <name type="synonym">Auricularia delicata (strain TFB10046)</name>
    <dbReference type="NCBI Taxonomy" id="717982"/>
    <lineage>
        <taxon>Eukaryota</taxon>
        <taxon>Fungi</taxon>
        <taxon>Dikarya</taxon>
        <taxon>Basidiomycota</taxon>
        <taxon>Agaricomycotina</taxon>
        <taxon>Agaricomycetes</taxon>
        <taxon>Auriculariales</taxon>
        <taxon>Auriculariaceae</taxon>
        <taxon>Auricularia</taxon>
    </lineage>
</organism>
<protein>
    <submittedName>
        <fullName evidence="1">Uncharacterized protein</fullName>
    </submittedName>
</protein>
<keyword evidence="2" id="KW-1185">Reference proteome</keyword>
<dbReference type="Proteomes" id="UP000006514">
    <property type="component" value="Unassembled WGS sequence"/>
</dbReference>
<gene>
    <name evidence="1" type="ORF">AURDEDRAFT_187136</name>
</gene>
<accession>J0D252</accession>
<sequence length="165" mass="19054">MVEVAAEGFRAVIDAFKWTLSQRERMRQLQNTISQLHECLDEAQAIVLRSGDDEEGPPLDLGLIEETAGFLERMERLRDIKRFLHAKRNLDRVHELLRDLRADTDAHERRKLAADDALREAERQVALEKYSHVITTLLGEQLQESKRQTRVLYGVILFDLGTHPA</sequence>
<evidence type="ECO:0000313" key="2">
    <source>
        <dbReference type="Proteomes" id="UP000006514"/>
    </source>
</evidence>